<feature type="domain" description="CHK kinase-like" evidence="1">
    <location>
        <begin position="136"/>
        <end position="316"/>
    </location>
</feature>
<dbReference type="AlphaFoldDB" id="A0A8J5MLB5"/>
<keyword evidence="3" id="KW-1185">Reference proteome</keyword>
<comment type="caution">
    <text evidence="2">The sequence shown here is derived from an EMBL/GenBank/DDBJ whole genome shotgun (WGS) entry which is preliminary data.</text>
</comment>
<dbReference type="PANTHER" id="PTHR11012:SF58">
    <property type="entry name" value="CHK KINASE-LIKE DOMAIN-CONTAINING PROTEIN"/>
    <property type="match status" value="1"/>
</dbReference>
<evidence type="ECO:0000313" key="3">
    <source>
        <dbReference type="Proteomes" id="UP000747542"/>
    </source>
</evidence>
<reference evidence="2" key="1">
    <citation type="journal article" date="2021" name="Sci. Adv.">
        <title>The American lobster genome reveals insights on longevity, neural, and immune adaptations.</title>
        <authorList>
            <person name="Polinski J.M."/>
            <person name="Zimin A.V."/>
            <person name="Clark K.F."/>
            <person name="Kohn A.B."/>
            <person name="Sadowski N."/>
            <person name="Timp W."/>
            <person name="Ptitsyn A."/>
            <person name="Khanna P."/>
            <person name="Romanova D.Y."/>
            <person name="Williams P."/>
            <person name="Greenwood S.J."/>
            <person name="Moroz L.L."/>
            <person name="Walt D.R."/>
            <person name="Bodnar A.G."/>
        </authorList>
    </citation>
    <scope>NUCLEOTIDE SEQUENCE</scope>
    <source>
        <strain evidence="2">GMGI-L3</strain>
    </source>
</reference>
<dbReference type="SMART" id="SM00587">
    <property type="entry name" value="CHK"/>
    <property type="match status" value="1"/>
</dbReference>
<dbReference type="Proteomes" id="UP000747542">
    <property type="component" value="Unassembled WGS sequence"/>
</dbReference>
<evidence type="ECO:0000313" key="2">
    <source>
        <dbReference type="EMBL" id="KAG7155586.1"/>
    </source>
</evidence>
<evidence type="ECO:0000259" key="1">
    <source>
        <dbReference type="SMART" id="SM00587"/>
    </source>
</evidence>
<keyword evidence="2" id="KW-0418">Kinase</keyword>
<organism evidence="2 3">
    <name type="scientific">Homarus americanus</name>
    <name type="common">American lobster</name>
    <dbReference type="NCBI Taxonomy" id="6706"/>
    <lineage>
        <taxon>Eukaryota</taxon>
        <taxon>Metazoa</taxon>
        <taxon>Ecdysozoa</taxon>
        <taxon>Arthropoda</taxon>
        <taxon>Crustacea</taxon>
        <taxon>Multicrustacea</taxon>
        <taxon>Malacostraca</taxon>
        <taxon>Eumalacostraca</taxon>
        <taxon>Eucarida</taxon>
        <taxon>Decapoda</taxon>
        <taxon>Pleocyemata</taxon>
        <taxon>Astacidea</taxon>
        <taxon>Nephropoidea</taxon>
        <taxon>Nephropidae</taxon>
        <taxon>Homarus</taxon>
    </lineage>
</organism>
<dbReference type="Pfam" id="PF02958">
    <property type="entry name" value="EcKL"/>
    <property type="match status" value="1"/>
</dbReference>
<gene>
    <name evidence="2" type="ORF">Hamer_G015951</name>
</gene>
<dbReference type="PANTHER" id="PTHR11012">
    <property type="entry name" value="PROTEIN KINASE-LIKE DOMAIN-CONTAINING"/>
    <property type="match status" value="1"/>
</dbReference>
<dbReference type="EMBL" id="JAHLQT010041065">
    <property type="protein sequence ID" value="KAG7155586.1"/>
    <property type="molecule type" value="Genomic_DNA"/>
</dbReference>
<accession>A0A8J5MLB5</accession>
<keyword evidence="2" id="KW-0808">Transferase</keyword>
<dbReference type="OrthoDB" id="6334212at2759"/>
<dbReference type="InterPro" id="IPR004119">
    <property type="entry name" value="EcKL"/>
</dbReference>
<proteinExistence type="predicted"/>
<protein>
    <submittedName>
        <fullName evidence="2">Putative Ecdysteroid kinase-containing protein 2</fullName>
    </submittedName>
</protein>
<sequence length="386" mass="43835">MAGTLLLEPLHSEKQLNKQWLENLLLHKHGSPVTVLSWHCVLPSSREGFLSEIAYVKVIYANQSVKETEKKLVFKFLPQDFESRKFVLKSGIVKREVAFYKLLNSPECGEICQRSGIVLPVPECYFASYAEDCMTIVMQDVSVDHYKTVIVKEGSTIIQTKAAVKAIALVHAFGYVYLKHGSCKKHLDAITETVDVDSLDEDFIPNLQTLASMYEGTPTADTFRALMPLTKALHDYPLRYPLFNTILHGDFWAGQLLFSDDESKAIIIDWQFCNIGNPVCDIMSMFFMSSDIYMVAHHLEEILSDYWYTLTRALEDNKMKVDFTFDHLMANAEELWISGFVNLGCSIHAFLPAGNITEKRLKAAVQFLEDRGVFTKLIQELSCKEG</sequence>
<name>A0A8J5MLB5_HOMAM</name>
<dbReference type="GO" id="GO:0016301">
    <property type="term" value="F:kinase activity"/>
    <property type="evidence" value="ECO:0007669"/>
    <property type="project" value="UniProtKB-KW"/>
</dbReference>
<dbReference type="InterPro" id="IPR015897">
    <property type="entry name" value="CHK_kinase-like"/>
</dbReference>